<dbReference type="InterPro" id="IPR000600">
    <property type="entry name" value="ROK"/>
</dbReference>
<reference evidence="2 3" key="1">
    <citation type="submission" date="2019-05" db="EMBL/GenBank/DDBJ databases">
        <authorList>
            <person name="Chen C."/>
        </authorList>
    </citation>
    <scope>NUCLEOTIDE SEQUENCE [LARGE SCALE GENOMIC DNA]</scope>
    <source>
        <strain evidence="2 3">HB172198</strain>
    </source>
</reference>
<dbReference type="Proteomes" id="UP000300879">
    <property type="component" value="Chromosome"/>
</dbReference>
<dbReference type="InterPro" id="IPR043129">
    <property type="entry name" value="ATPase_NBD"/>
</dbReference>
<keyword evidence="2" id="KW-0808">Transferase</keyword>
<dbReference type="EMBL" id="CP040396">
    <property type="protein sequence ID" value="QCT01098.1"/>
    <property type="molecule type" value="Genomic_DNA"/>
</dbReference>
<dbReference type="Pfam" id="PF00480">
    <property type="entry name" value="ROK"/>
    <property type="match status" value="1"/>
</dbReference>
<evidence type="ECO:0000313" key="3">
    <source>
        <dbReference type="Proteomes" id="UP000300879"/>
    </source>
</evidence>
<evidence type="ECO:0000313" key="2">
    <source>
        <dbReference type="EMBL" id="QCT01098.1"/>
    </source>
</evidence>
<keyword evidence="3" id="KW-1185">Reference proteome</keyword>
<dbReference type="PANTHER" id="PTHR18964:SF169">
    <property type="entry name" value="N-ACETYLMANNOSAMINE KINASE"/>
    <property type="match status" value="1"/>
</dbReference>
<protein>
    <submittedName>
        <fullName evidence="2">Transcriptional regulator/sugar kinase-like protein</fullName>
    </submittedName>
</protein>
<dbReference type="AlphaFoldDB" id="A0A4P8XFY4"/>
<proteinExistence type="inferred from homology"/>
<accession>A0A4P8XFY4</accession>
<sequence length="319" mass="34320">MLKGAVLRNGKRVPGIQLKQPSRAQDDAAHIVAGFAHACIDLLEQYLSQEQGLEGRLNAGRLEGLQNERLKVAHPIGIGFAFPGPFDYKEGIALLQGVGKYDALYGQSVRSLLKQQLLSLKTAFPAPALNALAEADIRFGNDALMFGAGAALRYPCERLICLTLGTGLGSAFIDRGRVVAGVQGVPASGMLYAQTFEGAPVDDQFGRRGLLQLAASQGLLQPDMDVAELAAAAAAGDEPCLALFHSYGERLGSMLLPYVMDFRPDRILLGGQISNSWELWRAALQRILAPSGVSLVQLPDTMSCVYQGIHRLFEEDEQD</sequence>
<dbReference type="Gene3D" id="3.30.420.40">
    <property type="match status" value="2"/>
</dbReference>
<dbReference type="KEGG" id="palo:E6C60_0374"/>
<dbReference type="SUPFAM" id="SSF53067">
    <property type="entry name" value="Actin-like ATPase domain"/>
    <property type="match status" value="1"/>
</dbReference>
<dbReference type="GO" id="GO:0016301">
    <property type="term" value="F:kinase activity"/>
    <property type="evidence" value="ECO:0007669"/>
    <property type="project" value="UniProtKB-KW"/>
</dbReference>
<evidence type="ECO:0000256" key="1">
    <source>
        <dbReference type="ARBA" id="ARBA00006479"/>
    </source>
</evidence>
<gene>
    <name evidence="2" type="ORF">E6C60_0374</name>
</gene>
<comment type="similarity">
    <text evidence="1">Belongs to the ROK (NagC/XylR) family.</text>
</comment>
<organism evidence="2 3">
    <name type="scientific">Paenibacillus algicola</name>
    <dbReference type="NCBI Taxonomy" id="2565926"/>
    <lineage>
        <taxon>Bacteria</taxon>
        <taxon>Bacillati</taxon>
        <taxon>Bacillota</taxon>
        <taxon>Bacilli</taxon>
        <taxon>Bacillales</taxon>
        <taxon>Paenibacillaceae</taxon>
        <taxon>Paenibacillus</taxon>
    </lineage>
</organism>
<name>A0A4P8XFY4_9BACL</name>
<keyword evidence="2" id="KW-0418">Kinase</keyword>
<dbReference type="OrthoDB" id="49666at2"/>
<dbReference type="PANTHER" id="PTHR18964">
    <property type="entry name" value="ROK (REPRESSOR, ORF, KINASE) FAMILY"/>
    <property type="match status" value="1"/>
</dbReference>